<protein>
    <submittedName>
        <fullName evidence="1">Uncharacterized protein</fullName>
    </submittedName>
</protein>
<dbReference type="RefSeq" id="WP_225268528.1">
    <property type="nucleotide sequence ID" value="NZ_CP084058.1"/>
</dbReference>
<organism evidence="1">
    <name type="scientific">Nonomuraea gerenzanensis</name>
    <dbReference type="NCBI Taxonomy" id="93944"/>
    <lineage>
        <taxon>Bacteria</taxon>
        <taxon>Bacillati</taxon>
        <taxon>Actinomycetota</taxon>
        <taxon>Actinomycetes</taxon>
        <taxon>Streptosporangiales</taxon>
        <taxon>Streptosporangiaceae</taxon>
        <taxon>Nonomuraea</taxon>
    </lineage>
</organism>
<dbReference type="Gene3D" id="3.40.47.10">
    <property type="match status" value="2"/>
</dbReference>
<dbReference type="InterPro" id="IPR016039">
    <property type="entry name" value="Thiolase-like"/>
</dbReference>
<sequence>MTGIGSFAYVTGDAEGRPEDIPGFDDLWRAVSPDAAFAAMGTGTYRKMTGPLVPYVVDCVAKVLSAPGVRAGEVDRLVLATSDGALGLLGRDVAVEVMRAAGLTACVPAIVSLQQCCSSIEALRYGWDLAAAGARHVVLVALDRTPDDRDRVKSFALFGDAVAGCLISREHGGLTLAGTGLAADFAGMVGQDTFASRQAVARTALGQAFARAGREPGHVTKIFTSSLYAPVAGFNAMAAGQARGLLHFQEPMTRYGHCGNADWLINLMDYTDKTGLERGALYLAQASAPGFFACALLEARQ</sequence>
<name>A0A1M4EM45_9ACTN</name>
<proteinExistence type="predicted"/>
<gene>
    <name evidence="1" type="ORF">BN4615_P9410</name>
</gene>
<evidence type="ECO:0000313" key="1">
    <source>
        <dbReference type="EMBL" id="SBO99894.1"/>
    </source>
</evidence>
<dbReference type="EMBL" id="LT559118">
    <property type="protein sequence ID" value="SBO99894.1"/>
    <property type="molecule type" value="Genomic_DNA"/>
</dbReference>
<dbReference type="SUPFAM" id="SSF53901">
    <property type="entry name" value="Thiolase-like"/>
    <property type="match status" value="1"/>
</dbReference>
<dbReference type="GO" id="GO:0016746">
    <property type="term" value="F:acyltransferase activity"/>
    <property type="evidence" value="ECO:0007669"/>
    <property type="project" value="InterPro"/>
</dbReference>
<accession>A0A1M4EM45</accession>
<reference evidence="1" key="1">
    <citation type="submission" date="2016-04" db="EMBL/GenBank/DDBJ databases">
        <authorList>
            <person name="Evans L.H."/>
            <person name="Alamgir A."/>
            <person name="Owens N."/>
            <person name="Weber N.D."/>
            <person name="Virtaneva K."/>
            <person name="Barbian K."/>
            <person name="Babar A."/>
            <person name="Rosenke K."/>
        </authorList>
    </citation>
    <scope>NUCLEOTIDE SEQUENCE</scope>
    <source>
        <strain evidence="1">Nono1</strain>
    </source>
</reference>
<dbReference type="AlphaFoldDB" id="A0A1M4EM45"/>